<name>A0A0F9L4W3_9ZZZZ</name>
<sequence length="268" mass="30310">MVTYNTAFEQRQYMAIALKAAKFYLEKAAMMALPLKKTQIPHVKKYRWTRLTKPYIAAEDTEANVATGSHEAEEWSEDGPLADIQHGFNDYDLGSVSMYLSTKKSNIPQFVGSNLLADKREAKIEKFALDVDTGMIRGFYDRTGKVKVASGYQDQATTVTNLNGTDSNLETKGDIWKALVKMIETIPLGMRQSSPPMELVISEHLLAMATHPDRVYLNEIEWDYIKRYLMGDRAEEARRINPNVKISNKLLVAGTDTIVTNDRMALYV</sequence>
<feature type="non-terminal residue" evidence="1">
    <location>
        <position position="268"/>
    </location>
</feature>
<dbReference type="AlphaFoldDB" id="A0A0F9L4W3"/>
<gene>
    <name evidence="1" type="ORF">LCGC14_1244390</name>
</gene>
<reference evidence="1" key="1">
    <citation type="journal article" date="2015" name="Nature">
        <title>Complex archaea that bridge the gap between prokaryotes and eukaryotes.</title>
        <authorList>
            <person name="Spang A."/>
            <person name="Saw J.H."/>
            <person name="Jorgensen S.L."/>
            <person name="Zaremba-Niedzwiedzka K."/>
            <person name="Martijn J."/>
            <person name="Lind A.E."/>
            <person name="van Eijk R."/>
            <person name="Schleper C."/>
            <person name="Guy L."/>
            <person name="Ettema T.J."/>
        </authorList>
    </citation>
    <scope>NUCLEOTIDE SEQUENCE</scope>
</reference>
<organism evidence="1">
    <name type="scientific">marine sediment metagenome</name>
    <dbReference type="NCBI Taxonomy" id="412755"/>
    <lineage>
        <taxon>unclassified sequences</taxon>
        <taxon>metagenomes</taxon>
        <taxon>ecological metagenomes</taxon>
    </lineage>
</organism>
<accession>A0A0F9L4W3</accession>
<protein>
    <submittedName>
        <fullName evidence="1">Uncharacterized protein</fullName>
    </submittedName>
</protein>
<comment type="caution">
    <text evidence="1">The sequence shown here is derived from an EMBL/GenBank/DDBJ whole genome shotgun (WGS) entry which is preliminary data.</text>
</comment>
<proteinExistence type="predicted"/>
<evidence type="ECO:0000313" key="1">
    <source>
        <dbReference type="EMBL" id="KKM89859.1"/>
    </source>
</evidence>
<dbReference type="EMBL" id="LAZR01006754">
    <property type="protein sequence ID" value="KKM89859.1"/>
    <property type="molecule type" value="Genomic_DNA"/>
</dbReference>